<dbReference type="PROSITE" id="PS51186">
    <property type="entry name" value="GNAT"/>
    <property type="match status" value="1"/>
</dbReference>
<dbReference type="InterPro" id="IPR016181">
    <property type="entry name" value="Acyl_CoA_acyltransferase"/>
</dbReference>
<accession>A0ABT0X5G4</accession>
<gene>
    <name evidence="2" type="ORF">M1E25_10485</name>
</gene>
<dbReference type="EMBL" id="JAMQGM010000021">
    <property type="protein sequence ID" value="MCM2577778.1"/>
    <property type="molecule type" value="Genomic_DNA"/>
</dbReference>
<dbReference type="PANTHER" id="PTHR43792">
    <property type="entry name" value="GNAT FAMILY, PUTATIVE (AFU_ORTHOLOGUE AFUA_3G00765)-RELATED-RELATED"/>
    <property type="match status" value="1"/>
</dbReference>
<protein>
    <submittedName>
        <fullName evidence="2">GNAT family N-acetyltransferase</fullName>
    </submittedName>
</protein>
<comment type="caution">
    <text evidence="2">The sequence shown here is derived from an EMBL/GenBank/DDBJ whole genome shotgun (WGS) entry which is preliminary data.</text>
</comment>
<dbReference type="Pfam" id="PF13302">
    <property type="entry name" value="Acetyltransf_3"/>
    <property type="match status" value="1"/>
</dbReference>
<proteinExistence type="predicted"/>
<dbReference type="InterPro" id="IPR000182">
    <property type="entry name" value="GNAT_dom"/>
</dbReference>
<sequence>MRPFLETERLVLRQFTAGDADELFDLHNDPRVMRLIDGGGRTPRELITGTFLPTALHRYERTPGRGHWAAVEKPTGRFLGWFELAPPRADTLSEAELGYRLRVSAWGRGYGTEGARALVRAAFTRLGVERVFAQTMAVNAASRRVREKAGLVHVRTFHEVWDHPLPGTEHGEVEYELLKADHQP</sequence>
<dbReference type="PANTHER" id="PTHR43792:SF16">
    <property type="entry name" value="N-ACETYLTRANSFERASE DOMAIN-CONTAINING PROTEIN"/>
    <property type="match status" value="1"/>
</dbReference>
<dbReference type="InterPro" id="IPR051531">
    <property type="entry name" value="N-acetyltransferase"/>
</dbReference>
<dbReference type="RefSeq" id="WP_251413068.1">
    <property type="nucleotide sequence ID" value="NZ_JAMQGM010000021.1"/>
</dbReference>
<name>A0ABT0X5G4_9ACTN</name>
<evidence type="ECO:0000313" key="3">
    <source>
        <dbReference type="Proteomes" id="UP001167160"/>
    </source>
</evidence>
<keyword evidence="3" id="KW-1185">Reference proteome</keyword>
<feature type="domain" description="N-acetyltransferase" evidence="1">
    <location>
        <begin position="10"/>
        <end position="180"/>
    </location>
</feature>
<organism evidence="2 3">
    <name type="scientific">Streptomyces meridianus</name>
    <dbReference type="NCBI Taxonomy" id="2938945"/>
    <lineage>
        <taxon>Bacteria</taxon>
        <taxon>Bacillati</taxon>
        <taxon>Actinomycetota</taxon>
        <taxon>Actinomycetes</taxon>
        <taxon>Kitasatosporales</taxon>
        <taxon>Streptomycetaceae</taxon>
        <taxon>Streptomyces</taxon>
    </lineage>
</organism>
<dbReference type="Gene3D" id="3.40.630.30">
    <property type="match status" value="1"/>
</dbReference>
<dbReference type="SUPFAM" id="SSF55729">
    <property type="entry name" value="Acyl-CoA N-acyltransferases (Nat)"/>
    <property type="match status" value="1"/>
</dbReference>
<evidence type="ECO:0000313" key="2">
    <source>
        <dbReference type="EMBL" id="MCM2577778.1"/>
    </source>
</evidence>
<reference evidence="2" key="1">
    <citation type="journal article" date="2023" name="Int. J. Syst. Evol. Microbiol.">
        <title>Streptomyces meridianus sp. nov. isolated from brackish water of the Tagus estuary in Alcochete, Portugal.</title>
        <authorList>
            <person name="Santos J.D.N."/>
            <person name="Klimek D."/>
            <person name="Calusinska M."/>
            <person name="Lobo Da Cunha A."/>
            <person name="Catita J."/>
            <person name="Goncalves H."/>
            <person name="Gonzalez I."/>
            <person name="Reyes F."/>
            <person name="Lage O.M."/>
        </authorList>
    </citation>
    <scope>NUCLEOTIDE SEQUENCE</scope>
    <source>
        <strain evidence="2">MTZ3.1</strain>
    </source>
</reference>
<evidence type="ECO:0000259" key="1">
    <source>
        <dbReference type="PROSITE" id="PS51186"/>
    </source>
</evidence>
<dbReference type="Proteomes" id="UP001167160">
    <property type="component" value="Unassembled WGS sequence"/>
</dbReference>